<proteinExistence type="predicted"/>
<evidence type="ECO:0000259" key="1">
    <source>
        <dbReference type="Pfam" id="PF22515"/>
    </source>
</evidence>
<dbReference type="Pfam" id="PF22518">
    <property type="entry name" value="DUF6997"/>
    <property type="match status" value="1"/>
</dbReference>
<name>A0ABT8Q2L0_9CORY</name>
<dbReference type="InterPro" id="IPR054266">
    <property type="entry name" value="DUF6997"/>
</dbReference>
<accession>A0ABT8Q2L0</accession>
<organism evidence="4 5">
    <name type="scientific">Corynebacterium kefirresidentii</name>
    <dbReference type="NCBI Taxonomy" id="1979527"/>
    <lineage>
        <taxon>Bacteria</taxon>
        <taxon>Bacillati</taxon>
        <taxon>Actinomycetota</taxon>
        <taxon>Actinomycetes</taxon>
        <taxon>Mycobacteriales</taxon>
        <taxon>Corynebacteriaceae</taxon>
        <taxon>Corynebacterium</taxon>
    </lineage>
</organism>
<comment type="caution">
    <text evidence="4">The sequence shown here is derived from an EMBL/GenBank/DDBJ whole genome shotgun (WGS) entry which is preliminary data.</text>
</comment>
<protein>
    <recommendedName>
        <fullName evidence="6">Translation elongation factor</fullName>
    </recommendedName>
</protein>
<evidence type="ECO:0008006" key="6">
    <source>
        <dbReference type="Google" id="ProtNLM"/>
    </source>
</evidence>
<sequence>MTSGPKAHAGRELQEELRARFGVPESVKLGVNDWGWLRILAAGYGEELERRGYFFISAREVEKISARQPRLMAKHDFSTSRPWIFQRLQLGIVPVSRSEYLVGRFNLYEKFPQAQRGEVRTLQLPAGLDTLSLEGVSSEAVALNGASASGMLEDFLACGPLQATVAGRMSTREMQVRLPDLGVEVAVDRAQMEIDGGFESLEHLVLVEAKNHLSDDFNIRQLYFPYRRFQQRLAKEVVPVYLVYSNGIFHLYRYEFRDPADFRSIALVDSARYALSASHLDAQASLDIVRAVEPDVEPEVPFPQANNFERVVNLLELMALQPLSKAEITQRYDFDPRQADYYANAARYLGLAVQVDEAWEPTERGRRIIEQPQRDARNAALIRTLAARRVFREVLELSLARGAVASTAEIIAAMEELGLSLATSRRRASTVARWTQWVLDTVAEGMPRLF</sequence>
<dbReference type="InterPro" id="IPR055650">
    <property type="entry name" value="DUF7226"/>
</dbReference>
<evidence type="ECO:0000259" key="3">
    <source>
        <dbReference type="Pfam" id="PF23871"/>
    </source>
</evidence>
<evidence type="ECO:0000313" key="5">
    <source>
        <dbReference type="Proteomes" id="UP001174347"/>
    </source>
</evidence>
<dbReference type="Proteomes" id="UP001174347">
    <property type="component" value="Unassembled WGS sequence"/>
</dbReference>
<dbReference type="Pfam" id="PF22515">
    <property type="entry name" value="DUF6996"/>
    <property type="match status" value="1"/>
</dbReference>
<feature type="domain" description="DUF7226" evidence="3">
    <location>
        <begin position="310"/>
        <end position="441"/>
    </location>
</feature>
<gene>
    <name evidence="4" type="ORF">Q0N36_03150</name>
</gene>
<keyword evidence="5" id="KW-1185">Reference proteome</keyword>
<feature type="domain" description="DUF6997" evidence="2">
    <location>
        <begin position="103"/>
        <end position="273"/>
    </location>
</feature>
<reference evidence="4" key="1">
    <citation type="submission" date="2023-07" db="EMBL/GenBank/DDBJ databases">
        <title>Insights into the diversity of cutaneous corynebacteria.</title>
        <authorList>
            <person name="Bruggemann H."/>
            <person name="Poehlein A."/>
        </authorList>
    </citation>
    <scope>NUCLEOTIDE SEQUENCE</scope>
    <source>
        <strain evidence="4">P7_F1</strain>
    </source>
</reference>
<dbReference type="InterPro" id="IPR054265">
    <property type="entry name" value="DUF6996"/>
</dbReference>
<dbReference type="Pfam" id="PF23871">
    <property type="entry name" value="DUF7226"/>
    <property type="match status" value="1"/>
</dbReference>
<dbReference type="RefSeq" id="WP_301732153.1">
    <property type="nucleotide sequence ID" value="NZ_JAUKFL010000056.1"/>
</dbReference>
<evidence type="ECO:0000259" key="2">
    <source>
        <dbReference type="Pfam" id="PF22518"/>
    </source>
</evidence>
<dbReference type="EMBL" id="JAUKFM010000002">
    <property type="protein sequence ID" value="MDN8619580.1"/>
    <property type="molecule type" value="Genomic_DNA"/>
</dbReference>
<feature type="domain" description="DUF6996" evidence="1">
    <location>
        <begin position="35"/>
        <end position="102"/>
    </location>
</feature>
<evidence type="ECO:0000313" key="4">
    <source>
        <dbReference type="EMBL" id="MDN8619580.1"/>
    </source>
</evidence>